<evidence type="ECO:0000256" key="1">
    <source>
        <dbReference type="ARBA" id="ARBA00023451"/>
    </source>
</evidence>
<dbReference type="OrthoDB" id="10004365at2759"/>
<proteinExistence type="inferred from homology"/>
<evidence type="ECO:0000313" key="5">
    <source>
        <dbReference type="RefSeq" id="XP_033774672.1"/>
    </source>
</evidence>
<dbReference type="GeneID" id="117347626"/>
<dbReference type="Proteomes" id="UP000515159">
    <property type="component" value="Chromosome 13"/>
</dbReference>
<dbReference type="PANTHER" id="PTHR47231">
    <property type="entry name" value="UPF0722 PROTEIN C11ORF88"/>
    <property type="match status" value="1"/>
</dbReference>
<dbReference type="GO" id="GO:0060271">
    <property type="term" value="P:cilium assembly"/>
    <property type="evidence" value="ECO:0007669"/>
    <property type="project" value="InterPro"/>
</dbReference>
<dbReference type="InParanoid" id="A0A6P8NFN0"/>
<dbReference type="AlphaFoldDB" id="A0A6P8NFN0"/>
<feature type="compositionally biased region" description="Basic and acidic residues" evidence="3">
    <location>
        <begin position="156"/>
        <end position="184"/>
    </location>
</feature>
<dbReference type="KEGG" id="gsh:117347626"/>
<dbReference type="InterPro" id="IPR040681">
    <property type="entry name" value="HOATZ-like"/>
</dbReference>
<name>A0A6P8NFN0_GEOSA</name>
<dbReference type="Pfam" id="PF17664">
    <property type="entry name" value="HOATZ-like"/>
    <property type="match status" value="1"/>
</dbReference>
<gene>
    <name evidence="5" type="primary">C13H11orf88</name>
</gene>
<dbReference type="FunCoup" id="A0A6P8NFN0">
    <property type="interactions" value="32"/>
</dbReference>
<dbReference type="RefSeq" id="XP_033774672.1">
    <property type="nucleotide sequence ID" value="XM_033918781.1"/>
</dbReference>
<reference evidence="5" key="1">
    <citation type="submission" date="2025-08" db="UniProtKB">
        <authorList>
            <consortium name="RefSeq"/>
        </authorList>
    </citation>
    <scope>IDENTIFICATION</scope>
</reference>
<evidence type="ECO:0000313" key="4">
    <source>
        <dbReference type="Proteomes" id="UP000515159"/>
    </source>
</evidence>
<organism evidence="4 5">
    <name type="scientific">Geotrypetes seraphini</name>
    <name type="common">Gaboon caecilian</name>
    <name type="synonym">Caecilia seraphini</name>
    <dbReference type="NCBI Taxonomy" id="260995"/>
    <lineage>
        <taxon>Eukaryota</taxon>
        <taxon>Metazoa</taxon>
        <taxon>Chordata</taxon>
        <taxon>Craniata</taxon>
        <taxon>Vertebrata</taxon>
        <taxon>Euteleostomi</taxon>
        <taxon>Amphibia</taxon>
        <taxon>Gymnophiona</taxon>
        <taxon>Geotrypetes</taxon>
    </lineage>
</organism>
<keyword evidence="4" id="KW-1185">Reference proteome</keyword>
<dbReference type="PANTHER" id="PTHR47231:SF1">
    <property type="entry name" value="CILIA- AND FLAGELLA-ASSOCIATED PROTEIN HOATZ"/>
    <property type="match status" value="1"/>
</dbReference>
<feature type="region of interest" description="Disordered" evidence="3">
    <location>
        <begin position="142"/>
        <end position="184"/>
    </location>
</feature>
<evidence type="ECO:0000256" key="2">
    <source>
        <dbReference type="ARBA" id="ARBA00023657"/>
    </source>
</evidence>
<protein>
    <recommendedName>
        <fullName evidence="2">Cilia- and flagella-associated protein HOATZ</fullName>
    </recommendedName>
</protein>
<evidence type="ECO:0000256" key="3">
    <source>
        <dbReference type="SAM" id="MobiDB-lite"/>
    </source>
</evidence>
<dbReference type="CTD" id="399949"/>
<accession>A0A6P8NFN0</accession>
<comment type="similarity">
    <text evidence="1">Belongs to the HOATZ family.</text>
</comment>
<sequence length="184" mass="21172">MAESDNCLVDEQFMIFAGSSEEDMAFATLFWKSVILQPPLESTLVFNDVQQRLKVAQPKTPQPNVAHQVPEEDYKNTLRFLEVQQKQEVAEKAQYLLKARRRKDIIALLRKQRAERIKPFFQISSPYVIEFDTLALQGSTPQKEKVSLLYKPNSTEQRRSDDELKARAADAEAKAEADTVRQLE</sequence>